<organism evidence="10 11">
    <name type="scientific">Candidatus Liberibacter solanacearum</name>
    <dbReference type="NCBI Taxonomy" id="556287"/>
    <lineage>
        <taxon>Bacteria</taxon>
        <taxon>Pseudomonadati</taxon>
        <taxon>Pseudomonadota</taxon>
        <taxon>Alphaproteobacteria</taxon>
        <taxon>Hyphomicrobiales</taxon>
        <taxon>Rhizobiaceae</taxon>
        <taxon>Liberibacter</taxon>
    </lineage>
</organism>
<keyword evidence="11" id="KW-1185">Reference proteome</keyword>
<keyword evidence="6" id="KW-0479">Metal-binding</keyword>
<reference evidence="10 11" key="1">
    <citation type="journal article" date="2015" name="Phytopathology">
        <title>Genomes of Candidatus Liberibacter solanacearum haplotype A from New Zealand and the USA suggest significant genome plasticity in the species.</title>
        <authorList>
            <person name="Thompson S.M."/>
            <person name="Johnson C.P."/>
            <person name="Lu A.Y."/>
            <person name="Frampton R.A."/>
            <person name="Sullivan K.L."/>
            <person name="Fiers M.W."/>
            <person name="Crowhurst R.N."/>
            <person name="Pitman A.R."/>
            <person name="Scott I."/>
            <person name="Gudmestad N.C."/>
            <person name="Smith G.R."/>
        </authorList>
    </citation>
    <scope>NUCLEOTIDE SEQUENCE [LARGE SCALE GENOMIC DNA]</scope>
    <source>
        <strain evidence="10 11">LsoNZ1</strain>
    </source>
</reference>
<dbReference type="GO" id="GO:0005829">
    <property type="term" value="C:cytosol"/>
    <property type="evidence" value="ECO:0007669"/>
    <property type="project" value="TreeGrafter"/>
</dbReference>
<evidence type="ECO:0000256" key="3">
    <source>
        <dbReference type="ARBA" id="ARBA00004763"/>
    </source>
</evidence>
<comment type="caution">
    <text evidence="10">The sequence shown here is derived from an EMBL/GenBank/DDBJ whole genome shotgun (WGS) entry which is preliminary data.</text>
</comment>
<gene>
    <name evidence="10" type="ORF">DJ66_0440</name>
</gene>
<dbReference type="Gene3D" id="3.20.20.20">
    <property type="entry name" value="Dihydropteroate synthase-like"/>
    <property type="match status" value="1"/>
</dbReference>
<dbReference type="PANTHER" id="PTHR20941">
    <property type="entry name" value="FOLATE SYNTHESIS PROTEINS"/>
    <property type="match status" value="1"/>
</dbReference>
<dbReference type="GO" id="GO:0046656">
    <property type="term" value="P:folic acid biosynthetic process"/>
    <property type="evidence" value="ECO:0007669"/>
    <property type="project" value="UniProtKB-KW"/>
</dbReference>
<dbReference type="PROSITE" id="PS50972">
    <property type="entry name" value="PTERIN_BINDING"/>
    <property type="match status" value="1"/>
</dbReference>
<sequence length="290" mass="32141">MKFNVEKYAEFIWKLAHGKSMSIGPVARIMAIVNVTPDSFSDGANYFLPKKAVAHAISSLKEGADIIDIGGESTRPGFIPVTAKQEQERILPVIEELADQTDAIISVDTYQPETAELAIRAGAHIINDVCGLQQGKNMAKIIAQYGAGVCIMHTGRGRKKLSDVFEDQYYFLEKSLKIAHDEGIYRDSIVIDPGFGFAKEIQENFSLMANVSKLRKFNLPILVGISRKRFLGKMKQEDRSSDVSTAAANCFLRIEGAAIFRVHNVGINRDSLRMTDTIIKAKNISSKERE</sequence>
<evidence type="ECO:0000256" key="8">
    <source>
        <dbReference type="ARBA" id="ARBA00022909"/>
    </source>
</evidence>
<dbReference type="InterPro" id="IPR000489">
    <property type="entry name" value="Pterin-binding_dom"/>
</dbReference>
<dbReference type="GO" id="GO:0004156">
    <property type="term" value="F:dihydropteroate synthase activity"/>
    <property type="evidence" value="ECO:0007669"/>
    <property type="project" value="UniProtKB-EC"/>
</dbReference>
<feature type="domain" description="Pterin-binding" evidence="9">
    <location>
        <begin position="27"/>
        <end position="273"/>
    </location>
</feature>
<dbReference type="Pfam" id="PF00809">
    <property type="entry name" value="Pterin_bind"/>
    <property type="match status" value="1"/>
</dbReference>
<accession>A0A094Z3Y6</accession>
<dbReference type="EC" id="2.5.1.15" evidence="4"/>
<comment type="catalytic activity">
    <reaction evidence="1">
        <text>(7,8-dihydropterin-6-yl)methyl diphosphate + 4-aminobenzoate = 7,8-dihydropteroate + diphosphate</text>
        <dbReference type="Rhea" id="RHEA:19949"/>
        <dbReference type="ChEBI" id="CHEBI:17836"/>
        <dbReference type="ChEBI" id="CHEBI:17839"/>
        <dbReference type="ChEBI" id="CHEBI:33019"/>
        <dbReference type="ChEBI" id="CHEBI:72950"/>
        <dbReference type="EC" id="2.5.1.15"/>
    </reaction>
</comment>
<keyword evidence="8" id="KW-0289">Folate biosynthesis</keyword>
<evidence type="ECO:0000256" key="7">
    <source>
        <dbReference type="ARBA" id="ARBA00022842"/>
    </source>
</evidence>
<dbReference type="AlphaFoldDB" id="A0A094Z3Y6"/>
<proteinExistence type="predicted"/>
<dbReference type="SUPFAM" id="SSF51717">
    <property type="entry name" value="Dihydropteroate synthetase-like"/>
    <property type="match status" value="1"/>
</dbReference>
<dbReference type="PANTHER" id="PTHR20941:SF1">
    <property type="entry name" value="FOLIC ACID SYNTHESIS PROTEIN FOL1"/>
    <property type="match status" value="1"/>
</dbReference>
<comment type="cofactor">
    <cofactor evidence="2">
        <name>Mg(2+)</name>
        <dbReference type="ChEBI" id="CHEBI:18420"/>
    </cofactor>
</comment>
<evidence type="ECO:0000313" key="10">
    <source>
        <dbReference type="EMBL" id="KJZ81718.1"/>
    </source>
</evidence>
<evidence type="ECO:0000256" key="6">
    <source>
        <dbReference type="ARBA" id="ARBA00022723"/>
    </source>
</evidence>
<protein>
    <recommendedName>
        <fullName evidence="4">dihydropteroate synthase</fullName>
        <ecNumber evidence="4">2.5.1.15</ecNumber>
    </recommendedName>
</protein>
<evidence type="ECO:0000256" key="5">
    <source>
        <dbReference type="ARBA" id="ARBA00022679"/>
    </source>
</evidence>
<evidence type="ECO:0000259" key="9">
    <source>
        <dbReference type="PROSITE" id="PS50972"/>
    </source>
</evidence>
<dbReference type="RefSeq" id="WP_034441760.1">
    <property type="nucleotide sequence ID" value="NZ_JMTK01000002.1"/>
</dbReference>
<evidence type="ECO:0000313" key="11">
    <source>
        <dbReference type="Proteomes" id="UP000033731"/>
    </source>
</evidence>
<dbReference type="PROSITE" id="PS00793">
    <property type="entry name" value="DHPS_2"/>
    <property type="match status" value="1"/>
</dbReference>
<keyword evidence="7" id="KW-0460">Magnesium</keyword>
<evidence type="ECO:0000256" key="1">
    <source>
        <dbReference type="ARBA" id="ARBA00000012"/>
    </source>
</evidence>
<dbReference type="EMBL" id="JMTK01000002">
    <property type="protein sequence ID" value="KJZ81718.1"/>
    <property type="molecule type" value="Genomic_DNA"/>
</dbReference>
<comment type="pathway">
    <text evidence="3">Cofactor biosynthesis; tetrahydrofolate biosynthesis; 7,8-dihydrofolate from 2-amino-4-hydroxy-6-hydroxymethyl-7,8-dihydropteridine diphosphate and 4-aminobenzoate: step 1/2.</text>
</comment>
<dbReference type="InterPro" id="IPR045031">
    <property type="entry name" value="DHP_synth-like"/>
</dbReference>
<dbReference type="PATRIC" id="fig|556287.8.peg.399"/>
<evidence type="ECO:0000256" key="2">
    <source>
        <dbReference type="ARBA" id="ARBA00001946"/>
    </source>
</evidence>
<dbReference type="CDD" id="cd00739">
    <property type="entry name" value="DHPS"/>
    <property type="match status" value="1"/>
</dbReference>
<dbReference type="Proteomes" id="UP000033731">
    <property type="component" value="Unassembled WGS sequence"/>
</dbReference>
<dbReference type="NCBIfam" id="TIGR01496">
    <property type="entry name" value="DHPS"/>
    <property type="match status" value="1"/>
</dbReference>
<dbReference type="GO" id="GO:0046654">
    <property type="term" value="P:tetrahydrofolate biosynthetic process"/>
    <property type="evidence" value="ECO:0007669"/>
    <property type="project" value="TreeGrafter"/>
</dbReference>
<evidence type="ECO:0000256" key="4">
    <source>
        <dbReference type="ARBA" id="ARBA00012458"/>
    </source>
</evidence>
<name>A0A094Z3Y6_9HYPH</name>
<dbReference type="GO" id="GO:0046872">
    <property type="term" value="F:metal ion binding"/>
    <property type="evidence" value="ECO:0007669"/>
    <property type="project" value="UniProtKB-KW"/>
</dbReference>
<keyword evidence="5 10" id="KW-0808">Transferase</keyword>
<dbReference type="InterPro" id="IPR011005">
    <property type="entry name" value="Dihydropteroate_synth-like_sf"/>
</dbReference>
<dbReference type="InterPro" id="IPR006390">
    <property type="entry name" value="DHP_synth_dom"/>
</dbReference>